<keyword evidence="1" id="KW-0732">Signal</keyword>
<dbReference type="RefSeq" id="WP_091354151.1">
    <property type="nucleotide sequence ID" value="NZ_AP025284.1"/>
</dbReference>
<dbReference type="EMBL" id="FOGB01000002">
    <property type="protein sequence ID" value="SEQ21265.1"/>
    <property type="molecule type" value="Genomic_DNA"/>
</dbReference>
<name>A0A1H9E6K9_9GAMM</name>
<dbReference type="Gene3D" id="3.40.50.10610">
    <property type="entry name" value="ABC-type transport auxiliary lipoprotein component"/>
    <property type="match status" value="1"/>
</dbReference>
<gene>
    <name evidence="2" type="ORF">SAMN03080615_00718</name>
</gene>
<dbReference type="OrthoDB" id="1014694at2"/>
<evidence type="ECO:0000313" key="2">
    <source>
        <dbReference type="EMBL" id="SEQ21265.1"/>
    </source>
</evidence>
<evidence type="ECO:0000313" key="3">
    <source>
        <dbReference type="Proteomes" id="UP000198749"/>
    </source>
</evidence>
<dbReference type="STRING" id="355243.SAMN03080615_00718"/>
<keyword evidence="3" id="KW-1185">Reference proteome</keyword>
<dbReference type="Proteomes" id="UP000198749">
    <property type="component" value="Unassembled WGS sequence"/>
</dbReference>
<feature type="signal peptide" evidence="1">
    <location>
        <begin position="1"/>
        <end position="23"/>
    </location>
</feature>
<dbReference type="InterPro" id="IPR008517">
    <property type="entry name" value="GNA1162-like"/>
</dbReference>
<proteinExistence type="predicted"/>
<feature type="chain" id="PRO_5011789407" description="Lipoprotein" evidence="1">
    <location>
        <begin position="24"/>
        <end position="211"/>
    </location>
</feature>
<sequence length="211" mass="22829">MLRSIVSASFMLLVLLSSGCATQERYDYAALEASKPRSILVIPPMNNSIEINASNIYLSTLSRPLAEKGYYVFPVAVINQFLQENGLQSPADMHDVPLEKFAEHLNPDAILYVVIEDWGQKYEILSSTTVVKANMKLVDAKTGKTLWDTQVSYAQGSGDNGGGLVGMLVQAVVDQVVGTIVDPTPGVARTANNIAINNQGRGLLNGPYRAQ</sequence>
<evidence type="ECO:0008006" key="4">
    <source>
        <dbReference type="Google" id="ProtNLM"/>
    </source>
</evidence>
<protein>
    <recommendedName>
        <fullName evidence="4">Lipoprotein</fullName>
    </recommendedName>
</protein>
<accession>A0A1H9E6K9</accession>
<dbReference type="PROSITE" id="PS51257">
    <property type="entry name" value="PROKAR_LIPOPROTEIN"/>
    <property type="match status" value="1"/>
</dbReference>
<dbReference type="Pfam" id="PF05643">
    <property type="entry name" value="GNA1162-like"/>
    <property type="match status" value="1"/>
</dbReference>
<organism evidence="2 3">
    <name type="scientific">Amphritea atlantica</name>
    <dbReference type="NCBI Taxonomy" id="355243"/>
    <lineage>
        <taxon>Bacteria</taxon>
        <taxon>Pseudomonadati</taxon>
        <taxon>Pseudomonadota</taxon>
        <taxon>Gammaproteobacteria</taxon>
        <taxon>Oceanospirillales</taxon>
        <taxon>Oceanospirillaceae</taxon>
        <taxon>Amphritea</taxon>
    </lineage>
</organism>
<evidence type="ECO:0000256" key="1">
    <source>
        <dbReference type="SAM" id="SignalP"/>
    </source>
</evidence>
<reference evidence="3" key="1">
    <citation type="submission" date="2016-10" db="EMBL/GenBank/DDBJ databases">
        <authorList>
            <person name="Varghese N."/>
            <person name="Submissions S."/>
        </authorList>
    </citation>
    <scope>NUCLEOTIDE SEQUENCE [LARGE SCALE GENOMIC DNA]</scope>
    <source>
        <strain evidence="3">DSM 18887</strain>
    </source>
</reference>
<dbReference type="AlphaFoldDB" id="A0A1H9E6K9"/>